<comment type="pathway">
    <text evidence="2">Cofactor biosynthesis; ubiquinone biosynthesis.</text>
</comment>
<evidence type="ECO:0000256" key="1">
    <source>
        <dbReference type="ARBA" id="ARBA00001974"/>
    </source>
</evidence>
<evidence type="ECO:0000256" key="3">
    <source>
        <dbReference type="ARBA" id="ARBA00005349"/>
    </source>
</evidence>
<dbReference type="SUPFAM" id="SSF51905">
    <property type="entry name" value="FAD/NAD(P)-binding domain"/>
    <property type="match status" value="1"/>
</dbReference>
<dbReference type="KEGG" id="moc:BB934_00785"/>
<dbReference type="PANTHER" id="PTHR43876">
    <property type="entry name" value="UBIQUINONE BIOSYNTHESIS MONOOXYGENASE COQ6, MITOCHONDRIAL"/>
    <property type="match status" value="1"/>
</dbReference>
<gene>
    <name evidence="9" type="ORF">BB934_00785</name>
</gene>
<comment type="cofactor">
    <cofactor evidence="1">
        <name>FAD</name>
        <dbReference type="ChEBI" id="CHEBI:57692"/>
    </cofactor>
</comment>
<keyword evidence="9" id="KW-0830">Ubiquinone</keyword>
<dbReference type="InterPro" id="IPR010971">
    <property type="entry name" value="UbiH/COQ6"/>
</dbReference>
<dbReference type="InterPro" id="IPR036188">
    <property type="entry name" value="FAD/NAD-bd_sf"/>
</dbReference>
<evidence type="ECO:0000256" key="4">
    <source>
        <dbReference type="ARBA" id="ARBA00022630"/>
    </source>
</evidence>
<evidence type="ECO:0000313" key="9">
    <source>
        <dbReference type="EMBL" id="ANY76928.1"/>
    </source>
</evidence>
<dbReference type="InterPro" id="IPR051205">
    <property type="entry name" value="UbiH/COQ6_monooxygenase"/>
</dbReference>
<dbReference type="RefSeq" id="WP_099507935.1">
    <property type="nucleotide sequence ID" value="NZ_CP016616.1"/>
</dbReference>
<dbReference type="Gene3D" id="3.50.50.60">
    <property type="entry name" value="FAD/NAD(P)-binding domain"/>
    <property type="match status" value="2"/>
</dbReference>
<dbReference type="Pfam" id="PF01494">
    <property type="entry name" value="FAD_binding_3"/>
    <property type="match status" value="1"/>
</dbReference>
<reference evidence="9" key="1">
    <citation type="submission" date="2016-07" db="EMBL/GenBank/DDBJ databases">
        <title>Microvirga ossetica sp. nov. a new species of rhizobia isolated from root nodules of the legume species Vicia alpestris Steven originated from North Ossetia region in the Caucasus.</title>
        <authorList>
            <person name="Safronova V.I."/>
            <person name="Kuznetsova I.G."/>
            <person name="Sazanova A.L."/>
            <person name="Belimov A."/>
            <person name="Andronov E."/>
            <person name="Osledkin Y.S."/>
            <person name="Onishchuk O.P."/>
            <person name="Kurchak O.N."/>
            <person name="Shaposhnikov A.I."/>
            <person name="Willems A."/>
            <person name="Tikhonovich I.A."/>
        </authorList>
    </citation>
    <scope>NUCLEOTIDE SEQUENCE [LARGE SCALE GENOMIC DNA]</scope>
    <source>
        <strain evidence="9">V5/3M</strain>
    </source>
</reference>
<sequence length="402" mass="43185">MSERTYNIAVVGAGAVGLSAALAFARDGFDTVLVGGLDTRRDGRTVALLNGSVRFLEALGAWPELVRNAAPLETMRIVDDTGSLFRPPPAAFRAGEIGLDAFGWNIENVTLVETLAEAARACAKLTLVPAFATGFETDGKGATLTLADGKTLKASLVVAGDGRNSKLRQIAGIETQTWSYPQSAVTVILAHDREHRETSTEFHTRHGPFTLVPLPGRRSSLVWVTSKSEAERLSQLDDGALALAIERQAQSHLGAMRIDGPRGLVPMSGLSVNRYRAQHLALVGEAAHVFPPIGAQGLNLGFRDVASLRDAVVDGRDEGHDPGSDETLDRYQRNRDLDVRLRTAAVDGLNRTLLTGMLPTDFLRGAGLLALSNIGPLRRIVMREGVLPRFSVPRLMRGHSPV</sequence>
<keyword evidence="5" id="KW-0274">FAD</keyword>
<dbReference type="PANTHER" id="PTHR43876:SF7">
    <property type="entry name" value="UBIQUINONE BIOSYNTHESIS MONOOXYGENASE COQ6, MITOCHONDRIAL"/>
    <property type="match status" value="1"/>
</dbReference>
<evidence type="ECO:0000256" key="5">
    <source>
        <dbReference type="ARBA" id="ARBA00022827"/>
    </source>
</evidence>
<dbReference type="GO" id="GO:0004497">
    <property type="term" value="F:monooxygenase activity"/>
    <property type="evidence" value="ECO:0007669"/>
    <property type="project" value="UniProtKB-KW"/>
</dbReference>
<feature type="domain" description="FAD-binding" evidence="8">
    <location>
        <begin position="7"/>
        <end position="335"/>
    </location>
</feature>
<name>A0A1B2EAC5_9HYPH</name>
<dbReference type="UniPathway" id="UPA00232"/>
<dbReference type="EMBL" id="CP016616">
    <property type="protein sequence ID" value="ANY76928.1"/>
    <property type="molecule type" value="Genomic_DNA"/>
</dbReference>
<evidence type="ECO:0000256" key="2">
    <source>
        <dbReference type="ARBA" id="ARBA00004749"/>
    </source>
</evidence>
<dbReference type="AlphaFoldDB" id="A0A1B2EAC5"/>
<keyword evidence="4" id="KW-0285">Flavoprotein</keyword>
<organism evidence="9">
    <name type="scientific">Microvirga ossetica</name>
    <dbReference type="NCBI Taxonomy" id="1882682"/>
    <lineage>
        <taxon>Bacteria</taxon>
        <taxon>Pseudomonadati</taxon>
        <taxon>Pseudomonadota</taxon>
        <taxon>Alphaproteobacteria</taxon>
        <taxon>Hyphomicrobiales</taxon>
        <taxon>Methylobacteriaceae</taxon>
        <taxon>Microvirga</taxon>
    </lineage>
</organism>
<keyword evidence="7" id="KW-0503">Monooxygenase</keyword>
<proteinExistence type="inferred from homology"/>
<dbReference type="GO" id="GO:0071949">
    <property type="term" value="F:FAD binding"/>
    <property type="evidence" value="ECO:0007669"/>
    <property type="project" value="InterPro"/>
</dbReference>
<dbReference type="InterPro" id="IPR002938">
    <property type="entry name" value="FAD-bd"/>
</dbReference>
<evidence type="ECO:0000259" key="8">
    <source>
        <dbReference type="Pfam" id="PF01494"/>
    </source>
</evidence>
<accession>A0A1B2EAC5</accession>
<dbReference type="PRINTS" id="PR00420">
    <property type="entry name" value="RNGMNOXGNASE"/>
</dbReference>
<protein>
    <submittedName>
        <fullName evidence="9">Ubiquinone biosynthesis protein UbiH</fullName>
    </submittedName>
</protein>
<dbReference type="NCBIfam" id="NF005691">
    <property type="entry name" value="PRK07494.1"/>
    <property type="match status" value="1"/>
</dbReference>
<comment type="similarity">
    <text evidence="3">Belongs to the UbiH/COQ6 family.</text>
</comment>
<keyword evidence="6" id="KW-0560">Oxidoreductase</keyword>
<dbReference type="GO" id="GO:0016705">
    <property type="term" value="F:oxidoreductase activity, acting on paired donors, with incorporation or reduction of molecular oxygen"/>
    <property type="evidence" value="ECO:0007669"/>
    <property type="project" value="InterPro"/>
</dbReference>
<evidence type="ECO:0000256" key="6">
    <source>
        <dbReference type="ARBA" id="ARBA00023002"/>
    </source>
</evidence>
<dbReference type="OrthoDB" id="9796623at2"/>
<dbReference type="NCBIfam" id="TIGR01988">
    <property type="entry name" value="Ubi-OHases"/>
    <property type="match status" value="1"/>
</dbReference>
<dbReference type="GO" id="GO:0006744">
    <property type="term" value="P:ubiquinone biosynthetic process"/>
    <property type="evidence" value="ECO:0007669"/>
    <property type="project" value="UniProtKB-UniPathway"/>
</dbReference>
<evidence type="ECO:0000256" key="7">
    <source>
        <dbReference type="ARBA" id="ARBA00023033"/>
    </source>
</evidence>